<keyword evidence="2" id="KW-0808">Transferase</keyword>
<sequence length="280" mass="31905">KWKVFLDTFQKIRAEKYDVAIDFQGLIKSSFFTSLTGANYKVGFAEADLRESYAKYFYNATPHQSFEGNHIIHKNLSLLSIFNIYNGEPCSPNIFFSEEDEISVKEELRKRDIGMFYLIHPYAGWKTKQWGLKNYAGVVKKFYKETGIRALISWAPNEYARAQRFALLCKEAAILSFPTTIGKLTALIQQSLMVVGGDSGPLHIADSLQKPIIALYGPTKPYRTGPINPNAVVVYHQLDCSGCRKRNCPHHHINCMKSITINEVSDTLFHVYKKIIAEQH</sequence>
<dbReference type="Pfam" id="PF01075">
    <property type="entry name" value="Glyco_transf_9"/>
    <property type="match status" value="1"/>
</dbReference>
<evidence type="ECO:0000256" key="2">
    <source>
        <dbReference type="ARBA" id="ARBA00022679"/>
    </source>
</evidence>
<protein>
    <recommendedName>
        <fullName evidence="5">Lipopolysaccharide heptosyltransferase II</fullName>
    </recommendedName>
</protein>
<dbReference type="InterPro" id="IPR051199">
    <property type="entry name" value="LPS_LOS_Heptosyltrfase"/>
</dbReference>
<dbReference type="GO" id="GO:0008713">
    <property type="term" value="F:ADP-heptose-lipopolysaccharide heptosyltransferase activity"/>
    <property type="evidence" value="ECO:0007669"/>
    <property type="project" value="TreeGrafter"/>
</dbReference>
<evidence type="ECO:0000313" key="3">
    <source>
        <dbReference type="EMBL" id="OGF62356.1"/>
    </source>
</evidence>
<dbReference type="PANTHER" id="PTHR30160:SF1">
    <property type="entry name" value="LIPOPOLYSACCHARIDE 1,2-N-ACETYLGLUCOSAMINETRANSFERASE-RELATED"/>
    <property type="match status" value="1"/>
</dbReference>
<comment type="caution">
    <text evidence="3">The sequence shown here is derived from an EMBL/GenBank/DDBJ whole genome shotgun (WGS) entry which is preliminary data.</text>
</comment>
<dbReference type="EMBL" id="MFGW01000180">
    <property type="protein sequence ID" value="OGF62356.1"/>
    <property type="molecule type" value="Genomic_DNA"/>
</dbReference>
<dbReference type="STRING" id="1817863.A2Y62_17040"/>
<dbReference type="GO" id="GO:0009244">
    <property type="term" value="P:lipopolysaccharide core region biosynthetic process"/>
    <property type="evidence" value="ECO:0007669"/>
    <property type="project" value="TreeGrafter"/>
</dbReference>
<dbReference type="PANTHER" id="PTHR30160">
    <property type="entry name" value="TETRAACYLDISACCHARIDE 4'-KINASE-RELATED"/>
    <property type="match status" value="1"/>
</dbReference>
<dbReference type="CDD" id="cd03789">
    <property type="entry name" value="GT9_LPS_heptosyltransferase"/>
    <property type="match status" value="1"/>
</dbReference>
<dbReference type="Gene3D" id="3.40.50.2000">
    <property type="entry name" value="Glycogen Phosphorylase B"/>
    <property type="match status" value="2"/>
</dbReference>
<organism evidence="3 4">
    <name type="scientific">Candidatus Fischerbacteria bacterium RBG_13_37_8</name>
    <dbReference type="NCBI Taxonomy" id="1817863"/>
    <lineage>
        <taxon>Bacteria</taxon>
        <taxon>Candidatus Fischeribacteriota</taxon>
    </lineage>
</organism>
<evidence type="ECO:0000313" key="4">
    <source>
        <dbReference type="Proteomes" id="UP000178943"/>
    </source>
</evidence>
<dbReference type="InterPro" id="IPR002201">
    <property type="entry name" value="Glyco_trans_9"/>
</dbReference>
<dbReference type="AlphaFoldDB" id="A0A1F5VG23"/>
<accession>A0A1F5VG23</accession>
<keyword evidence="1" id="KW-0328">Glycosyltransferase</keyword>
<gene>
    <name evidence="3" type="ORF">A2Y62_17040</name>
</gene>
<evidence type="ECO:0000256" key="1">
    <source>
        <dbReference type="ARBA" id="ARBA00022676"/>
    </source>
</evidence>
<dbReference type="GO" id="GO:0005829">
    <property type="term" value="C:cytosol"/>
    <property type="evidence" value="ECO:0007669"/>
    <property type="project" value="TreeGrafter"/>
</dbReference>
<dbReference type="SUPFAM" id="SSF53756">
    <property type="entry name" value="UDP-Glycosyltransferase/glycogen phosphorylase"/>
    <property type="match status" value="1"/>
</dbReference>
<feature type="non-terminal residue" evidence="3">
    <location>
        <position position="1"/>
    </location>
</feature>
<dbReference type="Proteomes" id="UP000178943">
    <property type="component" value="Unassembled WGS sequence"/>
</dbReference>
<reference evidence="3 4" key="1">
    <citation type="journal article" date="2016" name="Nat. Commun.">
        <title>Thousands of microbial genomes shed light on interconnected biogeochemical processes in an aquifer system.</title>
        <authorList>
            <person name="Anantharaman K."/>
            <person name="Brown C.T."/>
            <person name="Hug L.A."/>
            <person name="Sharon I."/>
            <person name="Castelle C.J."/>
            <person name="Probst A.J."/>
            <person name="Thomas B.C."/>
            <person name="Singh A."/>
            <person name="Wilkins M.J."/>
            <person name="Karaoz U."/>
            <person name="Brodie E.L."/>
            <person name="Williams K.H."/>
            <person name="Hubbard S.S."/>
            <person name="Banfield J.F."/>
        </authorList>
    </citation>
    <scope>NUCLEOTIDE SEQUENCE [LARGE SCALE GENOMIC DNA]</scope>
</reference>
<evidence type="ECO:0008006" key="5">
    <source>
        <dbReference type="Google" id="ProtNLM"/>
    </source>
</evidence>
<proteinExistence type="predicted"/>
<name>A0A1F5VG23_9BACT</name>